<accession>A0A9P0B1E3</accession>
<gene>
    <name evidence="2" type="ORF">MELIAE_LOCUS5407</name>
</gene>
<dbReference type="Proteomes" id="UP001154078">
    <property type="component" value="Chromosome 3"/>
</dbReference>
<feature type="compositionally biased region" description="Polar residues" evidence="1">
    <location>
        <begin position="111"/>
        <end position="123"/>
    </location>
</feature>
<evidence type="ECO:0000256" key="1">
    <source>
        <dbReference type="SAM" id="MobiDB-lite"/>
    </source>
</evidence>
<sequence length="322" mass="37953">MPKLKPSDVMTSPMKLRKRKTPKARCDCKENHNNTDENHVIKNKRIKKNTTVNYKIITKETKKTVIKSEKPLKKTNENKKDTLNYDKTVIMNPKLTNTEKKTKKSKKLVRTESSNSTASTDSLMSFNIKPKTQKNKMNLNTSGSFEKYGVLMPSMKDVLSDQKELEKLKRQVNELKEIEDVSLDLTFSIKDICKENKIETLSCKLLTTDKLTDLFYENKSYLQDILNGKQYSERHERFYNYNPTYDLTTMDLNYNTSMIVFTYDQIELLTDLLTENFDREEKLTSYFFKVLLPEFCIKIFMDVHDMTYEEALMYLETRPIED</sequence>
<evidence type="ECO:0000313" key="3">
    <source>
        <dbReference type="Proteomes" id="UP001154078"/>
    </source>
</evidence>
<dbReference type="AlphaFoldDB" id="A0A9P0B1E3"/>
<evidence type="ECO:0000313" key="2">
    <source>
        <dbReference type="EMBL" id="CAH0553409.1"/>
    </source>
</evidence>
<reference evidence="2" key="1">
    <citation type="submission" date="2021-12" db="EMBL/GenBank/DDBJ databases">
        <authorList>
            <person name="King R."/>
        </authorList>
    </citation>
    <scope>NUCLEOTIDE SEQUENCE</scope>
</reference>
<dbReference type="EMBL" id="OV121134">
    <property type="protein sequence ID" value="CAH0553409.1"/>
    <property type="molecule type" value="Genomic_DNA"/>
</dbReference>
<keyword evidence="3" id="KW-1185">Reference proteome</keyword>
<proteinExistence type="predicted"/>
<feature type="region of interest" description="Disordered" evidence="1">
    <location>
        <begin position="1"/>
        <end position="22"/>
    </location>
</feature>
<feature type="region of interest" description="Disordered" evidence="1">
    <location>
        <begin position="99"/>
        <end position="123"/>
    </location>
</feature>
<organism evidence="2 3">
    <name type="scientific">Brassicogethes aeneus</name>
    <name type="common">Rape pollen beetle</name>
    <name type="synonym">Meligethes aeneus</name>
    <dbReference type="NCBI Taxonomy" id="1431903"/>
    <lineage>
        <taxon>Eukaryota</taxon>
        <taxon>Metazoa</taxon>
        <taxon>Ecdysozoa</taxon>
        <taxon>Arthropoda</taxon>
        <taxon>Hexapoda</taxon>
        <taxon>Insecta</taxon>
        <taxon>Pterygota</taxon>
        <taxon>Neoptera</taxon>
        <taxon>Endopterygota</taxon>
        <taxon>Coleoptera</taxon>
        <taxon>Polyphaga</taxon>
        <taxon>Cucujiformia</taxon>
        <taxon>Nitidulidae</taxon>
        <taxon>Meligethinae</taxon>
        <taxon>Brassicogethes</taxon>
    </lineage>
</organism>
<name>A0A9P0B1E3_BRAAE</name>
<protein>
    <submittedName>
        <fullName evidence="2">Uncharacterized protein</fullName>
    </submittedName>
</protein>
<dbReference type="OrthoDB" id="6382611at2759"/>